<reference evidence="4 5" key="1">
    <citation type="journal article" date="2019" name="Int. J. Syst. Evol. Microbiol.">
        <title>The Global Catalogue of Microorganisms (GCM) 10K type strain sequencing project: providing services to taxonomists for standard genome sequencing and annotation.</title>
        <authorList>
            <consortium name="The Broad Institute Genomics Platform"/>
            <consortium name="The Broad Institute Genome Sequencing Center for Infectious Disease"/>
            <person name="Wu L."/>
            <person name="Ma J."/>
        </authorList>
    </citation>
    <scope>NUCLEOTIDE SEQUENCE [LARGE SCALE GENOMIC DNA]</scope>
    <source>
        <strain evidence="4 5">JCM 16034</strain>
    </source>
</reference>
<feature type="domain" description="Activator of Hsp90 ATPase homologue 1/2-like C-terminal" evidence="3">
    <location>
        <begin position="33"/>
        <end position="161"/>
    </location>
</feature>
<feature type="compositionally biased region" description="Basic and acidic residues" evidence="2">
    <location>
        <begin position="9"/>
        <end position="18"/>
    </location>
</feature>
<dbReference type="Pfam" id="PF08327">
    <property type="entry name" value="AHSA1"/>
    <property type="match status" value="1"/>
</dbReference>
<evidence type="ECO:0000313" key="5">
    <source>
        <dbReference type="Proteomes" id="UP001500432"/>
    </source>
</evidence>
<keyword evidence="5" id="KW-1185">Reference proteome</keyword>
<evidence type="ECO:0000259" key="3">
    <source>
        <dbReference type="Pfam" id="PF08327"/>
    </source>
</evidence>
<dbReference type="RefSeq" id="WP_344300586.1">
    <property type="nucleotide sequence ID" value="NZ_BAAAQW010000010.1"/>
</dbReference>
<gene>
    <name evidence="4" type="ORF">GCM10009849_30040</name>
</gene>
<protein>
    <recommendedName>
        <fullName evidence="3">Activator of Hsp90 ATPase homologue 1/2-like C-terminal domain-containing protein</fullName>
    </recommendedName>
</protein>
<name>A0ABN3BZH4_9MICC</name>
<dbReference type="InterPro" id="IPR023393">
    <property type="entry name" value="START-like_dom_sf"/>
</dbReference>
<dbReference type="EMBL" id="BAAAQW010000010">
    <property type="protein sequence ID" value="GAA2202274.1"/>
    <property type="molecule type" value="Genomic_DNA"/>
</dbReference>
<dbReference type="InterPro" id="IPR013538">
    <property type="entry name" value="ASHA1/2-like_C"/>
</dbReference>
<feature type="region of interest" description="Disordered" evidence="2">
    <location>
        <begin position="1"/>
        <end position="21"/>
    </location>
</feature>
<comment type="caution">
    <text evidence="4">The sequence shown here is derived from an EMBL/GenBank/DDBJ whole genome shotgun (WGS) entry which is preliminary data.</text>
</comment>
<sequence>MEPLFSHSPRSEPDRAARGEAPPARVYRLELPVPRDVVYRAFVGDVHLWWPADLTRFGEGTHVFIEDGVVGEEGVNGETVVWAEVRHEEAGADIVFSWSEGAPAGSPTTVTVALEDASGHAAGGTVVTVTQAGSASGPGSDAQLDRSGDWRAILGRFAAFFGQLPAAVEELAGGGA</sequence>
<accession>A0ABN3BZH4</accession>
<dbReference type="SUPFAM" id="SSF55961">
    <property type="entry name" value="Bet v1-like"/>
    <property type="match status" value="1"/>
</dbReference>
<proteinExistence type="inferred from homology"/>
<dbReference type="Gene3D" id="3.30.530.20">
    <property type="match status" value="1"/>
</dbReference>
<comment type="similarity">
    <text evidence="1">Belongs to the AHA1 family.</text>
</comment>
<evidence type="ECO:0000256" key="2">
    <source>
        <dbReference type="SAM" id="MobiDB-lite"/>
    </source>
</evidence>
<dbReference type="Proteomes" id="UP001500432">
    <property type="component" value="Unassembled WGS sequence"/>
</dbReference>
<evidence type="ECO:0000256" key="1">
    <source>
        <dbReference type="ARBA" id="ARBA00006817"/>
    </source>
</evidence>
<organism evidence="4 5">
    <name type="scientific">Sinomonas flava</name>
    <dbReference type="NCBI Taxonomy" id="496857"/>
    <lineage>
        <taxon>Bacteria</taxon>
        <taxon>Bacillati</taxon>
        <taxon>Actinomycetota</taxon>
        <taxon>Actinomycetes</taxon>
        <taxon>Micrococcales</taxon>
        <taxon>Micrococcaceae</taxon>
        <taxon>Sinomonas</taxon>
    </lineage>
</organism>
<evidence type="ECO:0000313" key="4">
    <source>
        <dbReference type="EMBL" id="GAA2202274.1"/>
    </source>
</evidence>